<protein>
    <submittedName>
        <fullName evidence="1">Uncharacterized protein</fullName>
    </submittedName>
</protein>
<accession>A0AAV4PBS7</accession>
<reference evidence="1 2" key="1">
    <citation type="submission" date="2021-06" db="EMBL/GenBank/DDBJ databases">
        <title>Caerostris darwini draft genome.</title>
        <authorList>
            <person name="Kono N."/>
            <person name="Arakawa K."/>
        </authorList>
    </citation>
    <scope>NUCLEOTIDE SEQUENCE [LARGE SCALE GENOMIC DNA]</scope>
</reference>
<evidence type="ECO:0000313" key="1">
    <source>
        <dbReference type="EMBL" id="GIX94509.1"/>
    </source>
</evidence>
<evidence type="ECO:0000313" key="2">
    <source>
        <dbReference type="Proteomes" id="UP001054837"/>
    </source>
</evidence>
<gene>
    <name evidence="1" type="ORF">CDAR_54961</name>
</gene>
<organism evidence="1 2">
    <name type="scientific">Caerostris darwini</name>
    <dbReference type="NCBI Taxonomy" id="1538125"/>
    <lineage>
        <taxon>Eukaryota</taxon>
        <taxon>Metazoa</taxon>
        <taxon>Ecdysozoa</taxon>
        <taxon>Arthropoda</taxon>
        <taxon>Chelicerata</taxon>
        <taxon>Arachnida</taxon>
        <taxon>Araneae</taxon>
        <taxon>Araneomorphae</taxon>
        <taxon>Entelegynae</taxon>
        <taxon>Araneoidea</taxon>
        <taxon>Araneidae</taxon>
        <taxon>Caerostris</taxon>
    </lineage>
</organism>
<proteinExistence type="predicted"/>
<comment type="caution">
    <text evidence="1">The sequence shown here is derived from an EMBL/GenBank/DDBJ whole genome shotgun (WGS) entry which is preliminary data.</text>
</comment>
<dbReference type="Proteomes" id="UP001054837">
    <property type="component" value="Unassembled WGS sequence"/>
</dbReference>
<name>A0AAV4PBS7_9ARAC</name>
<sequence length="97" mass="11108">MTKRFQTETLGSDFLQRRADIYGLVCKSLRCKITHSNSLQAIPSFTPCHTPHKTSSSSSQFSYQHHSDLYVSGQKPKCFFVPHYGHFSNFGHQLLSR</sequence>
<dbReference type="EMBL" id="BPLQ01002620">
    <property type="protein sequence ID" value="GIX94509.1"/>
    <property type="molecule type" value="Genomic_DNA"/>
</dbReference>
<dbReference type="AlphaFoldDB" id="A0AAV4PBS7"/>
<keyword evidence="2" id="KW-1185">Reference proteome</keyword>